<sequence length="226" mass="24235">MLGLSVIPLVWMRTRLPPSGRVRSLMDKSALKDITYLAYVAGGMTVFLVLYTAYFYIQVYTEINHLSSLDFAPYTVTLLNVGSVAGRILPMYVSDKIGVMNVSIACCFASAVLGFGWMGLHNLGSVVIWAILYGVTSGAVVVGVPVAIMALSPDMARMGTRLGMAFGVSGITILVGTPIAGAIFGKFTHERWLAGIGYSAGGLILGTCFMLVSWFNVSKKKGTWKI</sequence>
<keyword evidence="2" id="KW-1185">Reference proteome</keyword>
<gene>
    <name evidence="1" type="ORF">NQ176_g10562</name>
</gene>
<dbReference type="EMBL" id="JANJQO010002941">
    <property type="protein sequence ID" value="KAJ2965549.1"/>
    <property type="molecule type" value="Genomic_DNA"/>
</dbReference>
<proteinExistence type="predicted"/>
<comment type="caution">
    <text evidence="1">The sequence shown here is derived from an EMBL/GenBank/DDBJ whole genome shotgun (WGS) entry which is preliminary data.</text>
</comment>
<accession>A0ACC1MFD8</accession>
<protein>
    <submittedName>
        <fullName evidence="1">Uncharacterized protein</fullName>
    </submittedName>
</protein>
<evidence type="ECO:0000313" key="2">
    <source>
        <dbReference type="Proteomes" id="UP001143910"/>
    </source>
</evidence>
<dbReference type="Proteomes" id="UP001143910">
    <property type="component" value="Unassembled WGS sequence"/>
</dbReference>
<evidence type="ECO:0000313" key="1">
    <source>
        <dbReference type="EMBL" id="KAJ2965549.1"/>
    </source>
</evidence>
<reference evidence="1" key="1">
    <citation type="submission" date="2022-08" db="EMBL/GenBank/DDBJ databases">
        <title>Genome Sequence of Lecanicillium fungicola.</title>
        <authorList>
            <person name="Buettner E."/>
        </authorList>
    </citation>
    <scope>NUCLEOTIDE SEQUENCE</scope>
    <source>
        <strain evidence="1">Babe33</strain>
    </source>
</reference>
<organism evidence="1 2">
    <name type="scientific">Zarea fungicola</name>
    <dbReference type="NCBI Taxonomy" id="93591"/>
    <lineage>
        <taxon>Eukaryota</taxon>
        <taxon>Fungi</taxon>
        <taxon>Dikarya</taxon>
        <taxon>Ascomycota</taxon>
        <taxon>Pezizomycotina</taxon>
        <taxon>Sordariomycetes</taxon>
        <taxon>Hypocreomycetidae</taxon>
        <taxon>Hypocreales</taxon>
        <taxon>Cordycipitaceae</taxon>
        <taxon>Zarea</taxon>
    </lineage>
</organism>
<name>A0ACC1MFD8_9HYPO</name>